<organism evidence="7 8">
    <name type="scientific">Sanghuangporus baumii</name>
    <name type="common">Phellinus baumii</name>
    <dbReference type="NCBI Taxonomy" id="108892"/>
    <lineage>
        <taxon>Eukaryota</taxon>
        <taxon>Fungi</taxon>
        <taxon>Dikarya</taxon>
        <taxon>Basidiomycota</taxon>
        <taxon>Agaricomycotina</taxon>
        <taxon>Agaricomycetes</taxon>
        <taxon>Hymenochaetales</taxon>
        <taxon>Hymenochaetaceae</taxon>
        <taxon>Sanghuangporus</taxon>
    </lineage>
</organism>
<dbReference type="PROSITE" id="PS51718">
    <property type="entry name" value="G_DYNAMIN_2"/>
    <property type="match status" value="1"/>
</dbReference>
<dbReference type="CDD" id="cd08771">
    <property type="entry name" value="DLP_1"/>
    <property type="match status" value="1"/>
</dbReference>
<reference evidence="7" key="1">
    <citation type="submission" date="2016-06" db="EMBL/GenBank/DDBJ databases">
        <title>Draft Genome sequence of the fungus Inonotus baumii.</title>
        <authorList>
            <person name="Zhu H."/>
            <person name="Lin W."/>
        </authorList>
    </citation>
    <scope>NUCLEOTIDE SEQUENCE</scope>
    <source>
        <strain evidence="7">821</strain>
    </source>
</reference>
<keyword evidence="2" id="KW-0342">GTP-binding</keyword>
<dbReference type="GO" id="GO:0005525">
    <property type="term" value="F:GTP binding"/>
    <property type="evidence" value="ECO:0007669"/>
    <property type="project" value="InterPro"/>
</dbReference>
<dbReference type="PANTHER" id="PTHR11566:SF21">
    <property type="entry name" value="DYNAMIN RELATED PROTEIN 1, ISOFORM A"/>
    <property type="match status" value="1"/>
</dbReference>
<dbReference type="SUPFAM" id="SSF52540">
    <property type="entry name" value="P-loop containing nucleoside triphosphate hydrolases"/>
    <property type="match status" value="1"/>
</dbReference>
<sequence>MFNFVTKQEDGEQSSSVPDLSDAASTRTSSSDTPSSFTGIAAHTSKDTPNGSGGKQASVFGVGLSDERVFKHQRTLLELLDRLRSFGLQFELDLPQIVAVGMQNVGKSSLIEGMCGIKLPRASGTCTRCPIELRMKRSPNNWKCSISLEIFYDEQGRSLSHHQTIVFGDALFNPDDVEDRVRRAQWAILTPSVPPKEFLHMSMSGARELSFSKNYILIQVEGPNVADLSFVDLPGLVASARQGHQSDIDLIEDLVVTYMQKRSTLILLTVACESDFYTQGAYQLVKNNDPEGVRTIGVLTKPDRIAKGDEDRWLRFIKDEEEQLEHGWFCVKQPDAIQLKQGVDWVQSRDSETQWFDSTSPWNNVQVKYSGQLGTMNLVEKLGKTLAGLIAQRLPELRGELDDILQETEEELQGVPAPPSENALSEIMHLLKSFCDDVVRHAEGIPTNDGLIQSINARQEQFKRSVGSLAPEFRPYKLSESVADLPQLPPCEFLDGEEEDNKAAEQRLVMAIDEAMNLLKNSRTRELPNHYSYEVLKGIIIKATTRWSPVAFTYFEDVLGIVSAHLKRLIEDHFEHFEKLLSIVKLEVNTQLEKCLNETREKLKWAMNFQERPFTLNHRYLADYKSKFLAYYKMFRFNVLHREPMTYIQTFNSGRSVNYVSEVLSSLNKMNIKDVKALDLAKLLPEDDCEPALIMMAEVSAYYQVASKRFIDLVPAIVDHDFVLGLSRSLQTALMSAIIRDDAPNRCKSLLQESPFVTARRLKLQRKHQRLEAARKELLSLHWQDIY</sequence>
<dbReference type="GO" id="GO:0000266">
    <property type="term" value="P:mitochondrial fission"/>
    <property type="evidence" value="ECO:0007669"/>
    <property type="project" value="TreeGrafter"/>
</dbReference>
<dbReference type="PANTHER" id="PTHR11566">
    <property type="entry name" value="DYNAMIN"/>
    <property type="match status" value="1"/>
</dbReference>
<evidence type="ECO:0000259" key="6">
    <source>
        <dbReference type="PROSITE" id="PS51718"/>
    </source>
</evidence>
<protein>
    <recommendedName>
        <fullName evidence="9">P-loop containing nucleoside triphosphate hydrolase protein</fullName>
    </recommendedName>
</protein>
<keyword evidence="3" id="KW-0175">Coiled coil</keyword>
<accession>A0A9Q5HYC6</accession>
<feature type="domain" description="Dynamin-type G" evidence="6">
    <location>
        <begin position="91"/>
        <end position="395"/>
    </location>
</feature>
<proteinExistence type="predicted"/>
<gene>
    <name evidence="7" type="ORF">A7U60_g4767</name>
</gene>
<feature type="region of interest" description="Disordered" evidence="4">
    <location>
        <begin position="1"/>
        <end position="54"/>
    </location>
</feature>
<keyword evidence="8" id="KW-1185">Reference proteome</keyword>
<dbReference type="Pfam" id="PF00350">
    <property type="entry name" value="Dynamin_N"/>
    <property type="match status" value="1"/>
</dbReference>
<evidence type="ECO:0000313" key="8">
    <source>
        <dbReference type="Proteomes" id="UP000757232"/>
    </source>
</evidence>
<name>A0A9Q5HYC6_SANBA</name>
<dbReference type="InterPro" id="IPR030381">
    <property type="entry name" value="G_DYNAMIN_dom"/>
</dbReference>
<evidence type="ECO:0000256" key="4">
    <source>
        <dbReference type="SAM" id="MobiDB-lite"/>
    </source>
</evidence>
<dbReference type="PRINTS" id="PR00195">
    <property type="entry name" value="DYNAMIN"/>
</dbReference>
<dbReference type="Gene3D" id="3.40.50.300">
    <property type="entry name" value="P-loop containing nucleotide triphosphate hydrolases"/>
    <property type="match status" value="1"/>
</dbReference>
<dbReference type="GO" id="GO:0003924">
    <property type="term" value="F:GTPase activity"/>
    <property type="evidence" value="ECO:0007669"/>
    <property type="project" value="InterPro"/>
</dbReference>
<dbReference type="GO" id="GO:0008017">
    <property type="term" value="F:microtubule binding"/>
    <property type="evidence" value="ECO:0007669"/>
    <property type="project" value="TreeGrafter"/>
</dbReference>
<dbReference type="AlphaFoldDB" id="A0A9Q5HYC6"/>
<dbReference type="InterPro" id="IPR045063">
    <property type="entry name" value="Dynamin_N"/>
</dbReference>
<dbReference type="InterPro" id="IPR001401">
    <property type="entry name" value="Dynamin_GTPase"/>
</dbReference>
<dbReference type="InterPro" id="IPR020850">
    <property type="entry name" value="GED_dom"/>
</dbReference>
<dbReference type="InterPro" id="IPR000375">
    <property type="entry name" value="Dynamin_stalk"/>
</dbReference>
<feature type="domain" description="GED" evidence="5">
    <location>
        <begin position="692"/>
        <end position="786"/>
    </location>
</feature>
<dbReference type="OrthoDB" id="5061070at2759"/>
<keyword evidence="1" id="KW-0547">Nucleotide-binding</keyword>
<dbReference type="GO" id="GO:0005874">
    <property type="term" value="C:microtubule"/>
    <property type="evidence" value="ECO:0007669"/>
    <property type="project" value="TreeGrafter"/>
</dbReference>
<evidence type="ECO:0000256" key="2">
    <source>
        <dbReference type="ARBA" id="ARBA00023134"/>
    </source>
</evidence>
<evidence type="ECO:0000313" key="7">
    <source>
        <dbReference type="EMBL" id="OCB88139.1"/>
    </source>
</evidence>
<dbReference type="InterPro" id="IPR027417">
    <property type="entry name" value="P-loop_NTPase"/>
</dbReference>
<dbReference type="Proteomes" id="UP000757232">
    <property type="component" value="Unassembled WGS sequence"/>
</dbReference>
<dbReference type="EMBL" id="LNZH02000184">
    <property type="protein sequence ID" value="OCB88139.1"/>
    <property type="molecule type" value="Genomic_DNA"/>
</dbReference>
<dbReference type="GO" id="GO:0005739">
    <property type="term" value="C:mitochondrion"/>
    <property type="evidence" value="ECO:0007669"/>
    <property type="project" value="TreeGrafter"/>
</dbReference>
<feature type="compositionally biased region" description="Low complexity" evidence="4">
    <location>
        <begin position="21"/>
        <end position="38"/>
    </location>
</feature>
<evidence type="ECO:0000259" key="5">
    <source>
        <dbReference type="PROSITE" id="PS51388"/>
    </source>
</evidence>
<dbReference type="InterPro" id="IPR003130">
    <property type="entry name" value="GED"/>
</dbReference>
<feature type="coiled-coil region" evidence="3">
    <location>
        <begin position="494"/>
        <end position="521"/>
    </location>
</feature>
<dbReference type="GO" id="GO:0016559">
    <property type="term" value="P:peroxisome fission"/>
    <property type="evidence" value="ECO:0007669"/>
    <property type="project" value="TreeGrafter"/>
</dbReference>
<dbReference type="GO" id="GO:0016020">
    <property type="term" value="C:membrane"/>
    <property type="evidence" value="ECO:0007669"/>
    <property type="project" value="TreeGrafter"/>
</dbReference>
<dbReference type="GO" id="GO:0048312">
    <property type="term" value="P:intracellular distribution of mitochondria"/>
    <property type="evidence" value="ECO:0007669"/>
    <property type="project" value="TreeGrafter"/>
</dbReference>
<dbReference type="Gene3D" id="1.20.120.1240">
    <property type="entry name" value="Dynamin, middle domain"/>
    <property type="match status" value="1"/>
</dbReference>
<dbReference type="PROSITE" id="PS51388">
    <property type="entry name" value="GED"/>
    <property type="match status" value="1"/>
</dbReference>
<dbReference type="SMART" id="SM00053">
    <property type="entry name" value="DYNc"/>
    <property type="match status" value="1"/>
</dbReference>
<dbReference type="Pfam" id="PF02212">
    <property type="entry name" value="GED"/>
    <property type="match status" value="1"/>
</dbReference>
<evidence type="ECO:0000256" key="3">
    <source>
        <dbReference type="SAM" id="Coils"/>
    </source>
</evidence>
<evidence type="ECO:0008006" key="9">
    <source>
        <dbReference type="Google" id="ProtNLM"/>
    </source>
</evidence>
<evidence type="ECO:0000256" key="1">
    <source>
        <dbReference type="ARBA" id="ARBA00022741"/>
    </source>
</evidence>
<comment type="caution">
    <text evidence="7">The sequence shown here is derived from an EMBL/GenBank/DDBJ whole genome shotgun (WGS) entry which is preliminary data.</text>
</comment>
<dbReference type="InterPro" id="IPR022812">
    <property type="entry name" value="Dynamin"/>
</dbReference>
<dbReference type="GO" id="GO:0006897">
    <property type="term" value="P:endocytosis"/>
    <property type="evidence" value="ECO:0007669"/>
    <property type="project" value="TreeGrafter"/>
</dbReference>
<dbReference type="Pfam" id="PF01031">
    <property type="entry name" value="Dynamin_M"/>
    <property type="match status" value="1"/>
</dbReference>